<sequence>FTTIKYALGRSSRETWSCRRPRSVTQPKLETNWPRTGKASIGSSMLSKIKLTHSQRRRENCCLEHDIYPT</sequence>
<evidence type="ECO:0000313" key="1">
    <source>
        <dbReference type="EMBL" id="RZR71347.1"/>
    </source>
</evidence>
<dbReference type="AlphaFoldDB" id="A0A445MAR7"/>
<protein>
    <submittedName>
        <fullName evidence="1">Uncharacterized protein</fullName>
    </submittedName>
</protein>
<proteinExistence type="predicted"/>
<dbReference type="EMBL" id="KV875520">
    <property type="protein sequence ID" value="RZR71347.1"/>
    <property type="molecule type" value="Genomic_DNA"/>
</dbReference>
<organism evidence="1">
    <name type="scientific">Ensete ventricosum</name>
    <name type="common">Abyssinian banana</name>
    <name type="synonym">Musa ensete</name>
    <dbReference type="NCBI Taxonomy" id="4639"/>
    <lineage>
        <taxon>Eukaryota</taxon>
        <taxon>Viridiplantae</taxon>
        <taxon>Streptophyta</taxon>
        <taxon>Embryophyta</taxon>
        <taxon>Tracheophyta</taxon>
        <taxon>Spermatophyta</taxon>
        <taxon>Magnoliopsida</taxon>
        <taxon>Liliopsida</taxon>
        <taxon>Zingiberales</taxon>
        <taxon>Musaceae</taxon>
        <taxon>Ensete</taxon>
    </lineage>
</organism>
<reference evidence="1" key="1">
    <citation type="journal article" date="2018" name="Data Brief">
        <title>Genome sequence data from 17 accessions of Ensete ventricosum, a staple food crop for millions in Ethiopia.</title>
        <authorList>
            <person name="Yemataw Z."/>
            <person name="Muzemil S."/>
            <person name="Ambachew D."/>
            <person name="Tripathi L."/>
            <person name="Tesfaye K."/>
            <person name="Chala A."/>
            <person name="Farbos A."/>
            <person name="O'Neill P."/>
            <person name="Moore K."/>
            <person name="Grant M."/>
            <person name="Studholme D.J."/>
        </authorList>
    </citation>
    <scope>NUCLEOTIDE SEQUENCE [LARGE SCALE GENOMIC DNA]</scope>
    <source>
        <tissue evidence="1">Leaf</tissue>
    </source>
</reference>
<gene>
    <name evidence="1" type="ORF">BHM03_00004741</name>
</gene>
<feature type="non-terminal residue" evidence="1">
    <location>
        <position position="1"/>
    </location>
</feature>
<name>A0A445MAR7_ENSVE</name>
<accession>A0A445MAR7</accession>
<dbReference type="Proteomes" id="UP000290560">
    <property type="component" value="Unassembled WGS sequence"/>
</dbReference>